<keyword evidence="1" id="KW-1133">Transmembrane helix</keyword>
<accession>A0A8J2KVU6</accession>
<reference evidence="2" key="1">
    <citation type="submission" date="2021-06" db="EMBL/GenBank/DDBJ databases">
        <authorList>
            <person name="Hodson N. C."/>
            <person name="Mongue J. A."/>
            <person name="Jaron S. K."/>
        </authorList>
    </citation>
    <scope>NUCLEOTIDE SEQUENCE</scope>
</reference>
<evidence type="ECO:0000313" key="2">
    <source>
        <dbReference type="EMBL" id="CAG7820104.1"/>
    </source>
</evidence>
<keyword evidence="3" id="KW-1185">Reference proteome</keyword>
<evidence type="ECO:0000313" key="3">
    <source>
        <dbReference type="Proteomes" id="UP000708208"/>
    </source>
</evidence>
<feature type="transmembrane region" description="Helical" evidence="1">
    <location>
        <begin position="267"/>
        <end position="289"/>
    </location>
</feature>
<keyword evidence="1" id="KW-0472">Membrane</keyword>
<dbReference type="Proteomes" id="UP000708208">
    <property type="component" value="Unassembled WGS sequence"/>
</dbReference>
<dbReference type="OrthoDB" id="8279338at2759"/>
<dbReference type="EMBL" id="CAJVCH010469259">
    <property type="protein sequence ID" value="CAG7820104.1"/>
    <property type="molecule type" value="Genomic_DNA"/>
</dbReference>
<dbReference type="AlphaFoldDB" id="A0A8J2KVU6"/>
<sequence length="516" mass="57913">MITDSLQNDQTCPDITTESSNLNDALVGKFPSRLIAVNLPKQRSNPHNNQDVPCNFKVKGTTTGRTLTNIGVRGIHRSSSPWNFDLSNACPSFIKFRIQDSPQSPKQPEVICRIWKLSISQQQPKLFHPILWYFPNRKVGITFPPSRSISEDRHNSHNSTNSEANHKYLQIVFTVSTGQSCSIRVQQYLIDQYQHREACNATAIPAKFRTCGLYRCSDHVHLMNQLGSWTYINWGMNGEFEEPRESVLLSHFSDAGYIRRRTYWFTAVVRTSIVPILFFGMIFLGYKFFCVLYPSYPVLSERRARSAHNHSAIRAFNGIPIDASNLRDSLTPRHTPPRHLSLPGANDPSRLRGVYGNGIRAANLPGTPEDPPPTYESLSPPSYTEATKVSFTPVFLNNTMNQSDSLILNGIKTKVVQGGGNSEMRSPYKIGSSATAIGVACVPFLIILLIVLGYKIYSKFFARTLPRHLYSKRESIVTSMSTISISESDYSSVLPLRKTSNPPSSAEDKLIHVHQS</sequence>
<name>A0A8J2KVU6_9HEXA</name>
<gene>
    <name evidence="2" type="ORF">AFUS01_LOCUS30511</name>
</gene>
<feature type="transmembrane region" description="Helical" evidence="1">
    <location>
        <begin position="434"/>
        <end position="457"/>
    </location>
</feature>
<comment type="caution">
    <text evidence="2">The sequence shown here is derived from an EMBL/GenBank/DDBJ whole genome shotgun (WGS) entry which is preliminary data.</text>
</comment>
<organism evidence="2 3">
    <name type="scientific">Allacma fusca</name>
    <dbReference type="NCBI Taxonomy" id="39272"/>
    <lineage>
        <taxon>Eukaryota</taxon>
        <taxon>Metazoa</taxon>
        <taxon>Ecdysozoa</taxon>
        <taxon>Arthropoda</taxon>
        <taxon>Hexapoda</taxon>
        <taxon>Collembola</taxon>
        <taxon>Symphypleona</taxon>
        <taxon>Sminthuridae</taxon>
        <taxon>Allacma</taxon>
    </lineage>
</organism>
<protein>
    <submittedName>
        <fullName evidence="2">Uncharacterized protein</fullName>
    </submittedName>
</protein>
<evidence type="ECO:0000256" key="1">
    <source>
        <dbReference type="SAM" id="Phobius"/>
    </source>
</evidence>
<keyword evidence="1" id="KW-0812">Transmembrane</keyword>
<proteinExistence type="predicted"/>